<evidence type="ECO:0000256" key="1">
    <source>
        <dbReference type="SAM" id="SignalP"/>
    </source>
</evidence>
<feature type="signal peptide" evidence="1">
    <location>
        <begin position="1"/>
        <end position="25"/>
    </location>
</feature>
<reference evidence="2" key="1">
    <citation type="submission" date="2021-01" db="EMBL/GenBank/DDBJ databases">
        <authorList>
            <person name="Corre E."/>
            <person name="Pelletier E."/>
            <person name="Niang G."/>
            <person name="Scheremetjew M."/>
            <person name="Finn R."/>
            <person name="Kale V."/>
            <person name="Holt S."/>
            <person name="Cochrane G."/>
            <person name="Meng A."/>
            <person name="Brown T."/>
            <person name="Cohen L."/>
        </authorList>
    </citation>
    <scope>NUCLEOTIDE SEQUENCE</scope>
    <source>
        <strain evidence="2">CCMP 410</strain>
    </source>
</reference>
<evidence type="ECO:0000313" key="2">
    <source>
        <dbReference type="EMBL" id="CAD9273806.1"/>
    </source>
</evidence>
<keyword evidence="1" id="KW-0732">Signal</keyword>
<gene>
    <name evidence="2" type="ORF">GOCE00092_LOCUS2714</name>
</gene>
<dbReference type="EMBL" id="HBGK01005049">
    <property type="protein sequence ID" value="CAD9273806.1"/>
    <property type="molecule type" value="Transcribed_RNA"/>
</dbReference>
<organism evidence="2">
    <name type="scientific">Grammatophora oceanica</name>
    <dbReference type="NCBI Taxonomy" id="210454"/>
    <lineage>
        <taxon>Eukaryota</taxon>
        <taxon>Sar</taxon>
        <taxon>Stramenopiles</taxon>
        <taxon>Ochrophyta</taxon>
        <taxon>Bacillariophyta</taxon>
        <taxon>Fragilariophyceae</taxon>
        <taxon>Fragilariophycidae</taxon>
        <taxon>Rhabdonematales</taxon>
        <taxon>Grammatophoraceae</taxon>
        <taxon>Grammatophora</taxon>
    </lineage>
</organism>
<dbReference type="AlphaFoldDB" id="A0A7S1Y336"/>
<feature type="chain" id="PRO_5030883597" evidence="1">
    <location>
        <begin position="26"/>
        <end position="115"/>
    </location>
</feature>
<protein>
    <submittedName>
        <fullName evidence="2">Uncharacterized protein</fullName>
    </submittedName>
</protein>
<proteinExistence type="predicted"/>
<accession>A0A7S1Y336</accession>
<sequence>MSGGFLLFTKGFLLLASFLICSTEAFVVVGRGHNVGVALHMAEEDEEAGEPRTIDFMANPEIRDMFLETKALKKHMMLARAGKMEEFENGIKNPDPALKEANSKLEELMTAMMNE</sequence>
<name>A0A7S1Y336_9STRA</name>